<comment type="caution">
    <text evidence="3">The sequence shown here is derived from an EMBL/GenBank/DDBJ whole genome shotgun (WGS) entry which is preliminary data.</text>
</comment>
<proteinExistence type="predicted"/>
<feature type="transmembrane region" description="Helical" evidence="2">
    <location>
        <begin position="42"/>
        <end position="60"/>
    </location>
</feature>
<evidence type="ECO:0008006" key="5">
    <source>
        <dbReference type="Google" id="ProtNLM"/>
    </source>
</evidence>
<feature type="compositionally biased region" description="Basic and acidic residues" evidence="1">
    <location>
        <begin position="1"/>
        <end position="11"/>
    </location>
</feature>
<evidence type="ECO:0000313" key="3">
    <source>
        <dbReference type="EMBL" id="NKY38529.1"/>
    </source>
</evidence>
<feature type="transmembrane region" description="Helical" evidence="2">
    <location>
        <begin position="99"/>
        <end position="119"/>
    </location>
</feature>
<evidence type="ECO:0000256" key="2">
    <source>
        <dbReference type="SAM" id="Phobius"/>
    </source>
</evidence>
<dbReference type="Proteomes" id="UP000777774">
    <property type="component" value="Unassembled WGS sequence"/>
</dbReference>
<sequence length="161" mass="16452">MTTDPADRPDVPEPATTTPARQPGGTSAAADAVFRTALRDTLLLLGALTVLGVGIGWLVAGLPGVWGALIGVGLALVFSGTTVVSMLATSHSSPQKMAAVVMGAWLGKVIVVIVVLALIRDLDFYSKPVLAAVLAAGVLGSAYLDYRAVSRGRVPYVEPSA</sequence>
<keyword evidence="4" id="KW-1185">Reference proteome</keyword>
<feature type="transmembrane region" description="Helical" evidence="2">
    <location>
        <begin position="66"/>
        <end position="87"/>
    </location>
</feature>
<keyword evidence="2" id="KW-0472">Membrane</keyword>
<organism evidence="3 4">
    <name type="scientific">Cellulomonas septica</name>
    <dbReference type="NCBI Taxonomy" id="285080"/>
    <lineage>
        <taxon>Bacteria</taxon>
        <taxon>Bacillati</taxon>
        <taxon>Actinomycetota</taxon>
        <taxon>Actinomycetes</taxon>
        <taxon>Micrococcales</taxon>
        <taxon>Cellulomonadaceae</taxon>
        <taxon>Cellulomonas</taxon>
    </lineage>
</organism>
<evidence type="ECO:0000313" key="4">
    <source>
        <dbReference type="Proteomes" id="UP000777774"/>
    </source>
</evidence>
<name>A0ABX1JW72_9CELL</name>
<accession>A0ABX1JW72</accession>
<feature type="region of interest" description="Disordered" evidence="1">
    <location>
        <begin position="1"/>
        <end position="26"/>
    </location>
</feature>
<keyword evidence="2" id="KW-1133">Transmembrane helix</keyword>
<dbReference type="RefSeq" id="WP_168677447.1">
    <property type="nucleotide sequence ID" value="NZ_JAAXOY010000034.1"/>
</dbReference>
<gene>
    <name evidence="3" type="ORF">HGA02_03035</name>
</gene>
<evidence type="ECO:0000256" key="1">
    <source>
        <dbReference type="SAM" id="MobiDB-lite"/>
    </source>
</evidence>
<feature type="transmembrane region" description="Helical" evidence="2">
    <location>
        <begin position="125"/>
        <end position="144"/>
    </location>
</feature>
<keyword evidence="2" id="KW-0812">Transmembrane</keyword>
<protein>
    <recommendedName>
        <fullName evidence="5">ATP synthase protein I</fullName>
    </recommendedName>
</protein>
<reference evidence="3 4" key="1">
    <citation type="submission" date="2020-04" db="EMBL/GenBank/DDBJ databases">
        <title>MicrobeNet Type strains.</title>
        <authorList>
            <person name="Nicholson A.C."/>
        </authorList>
    </citation>
    <scope>NUCLEOTIDE SEQUENCE [LARGE SCALE GENOMIC DNA]</scope>
    <source>
        <strain evidence="3 4">ATCC BAA-787</strain>
    </source>
</reference>
<dbReference type="EMBL" id="JAAXOY010000034">
    <property type="protein sequence ID" value="NKY38529.1"/>
    <property type="molecule type" value="Genomic_DNA"/>
</dbReference>